<organism evidence="2 3">
    <name type="scientific">Antrodiella citrinella</name>
    <dbReference type="NCBI Taxonomy" id="2447956"/>
    <lineage>
        <taxon>Eukaryota</taxon>
        <taxon>Fungi</taxon>
        <taxon>Dikarya</taxon>
        <taxon>Basidiomycota</taxon>
        <taxon>Agaricomycotina</taxon>
        <taxon>Agaricomycetes</taxon>
        <taxon>Polyporales</taxon>
        <taxon>Steccherinaceae</taxon>
        <taxon>Antrodiella</taxon>
    </lineage>
</organism>
<proteinExistence type="predicted"/>
<feature type="region of interest" description="Disordered" evidence="1">
    <location>
        <begin position="1"/>
        <end position="49"/>
    </location>
</feature>
<feature type="compositionally biased region" description="Acidic residues" evidence="1">
    <location>
        <begin position="210"/>
        <end position="245"/>
    </location>
</feature>
<gene>
    <name evidence="2" type="ORF">EUX98_g4632</name>
</gene>
<accession>A0A4S4MVF8</accession>
<feature type="compositionally biased region" description="Low complexity" evidence="1">
    <location>
        <begin position="250"/>
        <end position="266"/>
    </location>
</feature>
<dbReference type="InterPro" id="IPR053729">
    <property type="entry name" value="MAD2L1BP_domain_sf"/>
</dbReference>
<reference evidence="2 3" key="1">
    <citation type="submission" date="2019-02" db="EMBL/GenBank/DDBJ databases">
        <title>Genome sequencing of the rare red list fungi Antrodiella citrinella (Flaviporus citrinellus).</title>
        <authorList>
            <person name="Buettner E."/>
            <person name="Kellner H."/>
        </authorList>
    </citation>
    <scope>NUCLEOTIDE SEQUENCE [LARGE SCALE GENOMIC DNA]</scope>
    <source>
        <strain evidence="2 3">DSM 108506</strain>
    </source>
</reference>
<name>A0A4S4MVF8_9APHY</name>
<dbReference type="Gene3D" id="3.30.900.20">
    <property type="match status" value="1"/>
</dbReference>
<comment type="caution">
    <text evidence="2">The sequence shown here is derived from an EMBL/GenBank/DDBJ whole genome shotgun (WGS) entry which is preliminary data.</text>
</comment>
<dbReference type="Proteomes" id="UP000308730">
    <property type="component" value="Unassembled WGS sequence"/>
</dbReference>
<feature type="region of interest" description="Disordered" evidence="1">
    <location>
        <begin position="209"/>
        <end position="270"/>
    </location>
</feature>
<keyword evidence="3" id="KW-1185">Reference proteome</keyword>
<evidence type="ECO:0000313" key="3">
    <source>
        <dbReference type="Proteomes" id="UP000308730"/>
    </source>
</evidence>
<evidence type="ECO:0000313" key="2">
    <source>
        <dbReference type="EMBL" id="THH29557.1"/>
    </source>
</evidence>
<dbReference type="AlphaFoldDB" id="A0A4S4MVF8"/>
<sequence length="412" mass="44262">MPILKSVPPPGDLAESNATTSRTNSRDVPAPPNGQNSDVPPDGQNTKDHQHLTIPAVHLDVDEISSAMAARLASSLVSHVLFLKSQIPFPVVQLARMPTSKDNKATKKKVDLMNAIDTLSSHLYTTFRALSTAFAVSVTSGPSGHKSHDQPPSRQAQAHMAIVLGAGVGAPKARVMLVMSGLKVHHAGVAQKQAHSLGATDGLAAKENVQVDEEEGSGSESEDDSSEGESEYYTDEDGESSDECPDTPPESDSSRSASPAPSEANPQPDPFLEEQQVLRTADRLLSRTLASACAESDGGLSSELAPTQTHILLRAPRHFDHPEWTPRQNLTRSLEKTLTVFLNGAIADPEAQAPASKPKYTSGPRTEGVWIGSKSQKLHVEPVDVDPDSPTQEESDMIWWTWNGKIMGFNDW</sequence>
<evidence type="ECO:0000256" key="1">
    <source>
        <dbReference type="SAM" id="MobiDB-lite"/>
    </source>
</evidence>
<dbReference type="OrthoDB" id="2387165at2759"/>
<dbReference type="EMBL" id="SGPM01000118">
    <property type="protein sequence ID" value="THH29557.1"/>
    <property type="molecule type" value="Genomic_DNA"/>
</dbReference>
<protein>
    <submittedName>
        <fullName evidence="2">Uncharacterized protein</fullName>
    </submittedName>
</protein>